<dbReference type="PROSITE" id="PS50103">
    <property type="entry name" value="ZF_C3H1"/>
    <property type="match status" value="1"/>
</dbReference>
<dbReference type="AlphaFoldDB" id="A0A6L2JWP9"/>
<dbReference type="GO" id="GO:0008270">
    <property type="term" value="F:zinc ion binding"/>
    <property type="evidence" value="ECO:0007669"/>
    <property type="project" value="UniProtKB-KW"/>
</dbReference>
<keyword evidence="4" id="KW-0418">Kinase</keyword>
<feature type="region of interest" description="Disordered" evidence="2">
    <location>
        <begin position="372"/>
        <end position="396"/>
    </location>
</feature>
<evidence type="ECO:0000256" key="1">
    <source>
        <dbReference type="PROSITE-ProRule" id="PRU00723"/>
    </source>
</evidence>
<feature type="compositionally biased region" description="Low complexity" evidence="2">
    <location>
        <begin position="373"/>
        <end position="396"/>
    </location>
</feature>
<dbReference type="SMART" id="SM00356">
    <property type="entry name" value="ZnF_C3H1"/>
    <property type="match status" value="1"/>
</dbReference>
<evidence type="ECO:0000256" key="2">
    <source>
        <dbReference type="SAM" id="MobiDB-lite"/>
    </source>
</evidence>
<dbReference type="InterPro" id="IPR000571">
    <property type="entry name" value="Znf_CCCH"/>
</dbReference>
<keyword evidence="1" id="KW-0479">Metal-binding</keyword>
<dbReference type="Gene3D" id="4.10.1000.10">
    <property type="entry name" value="Zinc finger, CCCH-type"/>
    <property type="match status" value="1"/>
</dbReference>
<comment type="caution">
    <text evidence="4">The sequence shown here is derived from an EMBL/GenBank/DDBJ whole genome shotgun (WGS) entry which is preliminary data.</text>
</comment>
<dbReference type="PANTHER" id="PTHR47481:SF41">
    <property type="entry name" value="COPIA-LIKE POLYPROTEIN_RETROTRANSPOSON"/>
    <property type="match status" value="1"/>
</dbReference>
<feature type="zinc finger region" description="C3H1-type" evidence="1">
    <location>
        <begin position="341"/>
        <end position="368"/>
    </location>
</feature>
<protein>
    <submittedName>
        <fullName evidence="4">Hybrid signal transduction histidine kinase M</fullName>
    </submittedName>
</protein>
<keyword evidence="1" id="KW-0863">Zinc-finger</keyword>
<feature type="domain" description="C3H1-type" evidence="3">
    <location>
        <begin position="341"/>
        <end position="368"/>
    </location>
</feature>
<gene>
    <name evidence="4" type="ORF">Tci_012945</name>
</gene>
<dbReference type="Pfam" id="PF14223">
    <property type="entry name" value="Retrotran_gag_2"/>
    <property type="match status" value="1"/>
</dbReference>
<sequence length="463" mass="52114">MLVFELLELHAYNPIARFKHKNVFGYWWYSGESQEMEEGVPNIGGYYTCNIRVEYEGKPLRCACCKVFGHVQEECPKNIGTGETKNLKKNSQTRKGKVTLVDDDGKSLLNVASSCDYDSEDDVAFVDNEMANFLAKKDGYGTQSLLKQWTKSYENDEYGYYAYDDDMYEEWLKIDSVVLSWIFMTLSKTLQARLVVEDPQTAKESWDLIAEIFNDNKLTCCIALKAKLYSLKLSDLSIDAYYRKIESIDTILTSLGLPISIDDVVTIAFEGLHDKYENVSSIIVHREPFLNLKMVCSMLTTEEMRLQSRDQATSIDSSSSSPMVLLANSSNTIRRPTVVSGESNKPCFNFASGFCRFGDACKYMHGGVTNRGNSNTSPWSNNNSCPTSSSTTPPTMTPEQIVALIQSQQAILVQLRKKRKRKKEDPWNSIIAGVSVRGFLSLRQGAWLLVGLRLIEGAGINDH</sequence>
<dbReference type="EMBL" id="BKCJ010001375">
    <property type="protein sequence ID" value="GEU40967.1"/>
    <property type="molecule type" value="Genomic_DNA"/>
</dbReference>
<reference evidence="4" key="1">
    <citation type="journal article" date="2019" name="Sci. Rep.">
        <title>Draft genome of Tanacetum cinerariifolium, the natural source of mosquito coil.</title>
        <authorList>
            <person name="Yamashiro T."/>
            <person name="Shiraishi A."/>
            <person name="Satake H."/>
            <person name="Nakayama K."/>
        </authorList>
    </citation>
    <scope>NUCLEOTIDE SEQUENCE</scope>
</reference>
<evidence type="ECO:0000259" key="3">
    <source>
        <dbReference type="PROSITE" id="PS50103"/>
    </source>
</evidence>
<dbReference type="PANTHER" id="PTHR47481">
    <property type="match status" value="1"/>
</dbReference>
<accession>A0A6L2JWP9</accession>
<proteinExistence type="predicted"/>
<evidence type="ECO:0000313" key="4">
    <source>
        <dbReference type="EMBL" id="GEU40967.1"/>
    </source>
</evidence>
<name>A0A6L2JWP9_TANCI</name>
<dbReference type="GO" id="GO:0016301">
    <property type="term" value="F:kinase activity"/>
    <property type="evidence" value="ECO:0007669"/>
    <property type="project" value="UniProtKB-KW"/>
</dbReference>
<keyword evidence="1" id="KW-0862">Zinc</keyword>
<organism evidence="4">
    <name type="scientific">Tanacetum cinerariifolium</name>
    <name type="common">Dalmatian daisy</name>
    <name type="synonym">Chrysanthemum cinerariifolium</name>
    <dbReference type="NCBI Taxonomy" id="118510"/>
    <lineage>
        <taxon>Eukaryota</taxon>
        <taxon>Viridiplantae</taxon>
        <taxon>Streptophyta</taxon>
        <taxon>Embryophyta</taxon>
        <taxon>Tracheophyta</taxon>
        <taxon>Spermatophyta</taxon>
        <taxon>Magnoliopsida</taxon>
        <taxon>eudicotyledons</taxon>
        <taxon>Gunneridae</taxon>
        <taxon>Pentapetalae</taxon>
        <taxon>asterids</taxon>
        <taxon>campanulids</taxon>
        <taxon>Asterales</taxon>
        <taxon>Asteraceae</taxon>
        <taxon>Asteroideae</taxon>
        <taxon>Anthemideae</taxon>
        <taxon>Anthemidinae</taxon>
        <taxon>Tanacetum</taxon>
    </lineage>
</organism>
<keyword evidence="4" id="KW-0808">Transferase</keyword>